<dbReference type="CDD" id="cd06916">
    <property type="entry name" value="NR_DBD_like"/>
    <property type="match status" value="1"/>
</dbReference>
<dbReference type="InterPro" id="IPR000536">
    <property type="entry name" value="Nucl_hrmn_rcpt_lig-bd"/>
</dbReference>
<organism evidence="14 15">
    <name type="scientific">Branchiostoma floridae</name>
    <name type="common">Florida lancelet</name>
    <name type="synonym">Amphioxus</name>
    <dbReference type="NCBI Taxonomy" id="7739"/>
    <lineage>
        <taxon>Eukaryota</taxon>
        <taxon>Metazoa</taxon>
        <taxon>Chordata</taxon>
        <taxon>Cephalochordata</taxon>
        <taxon>Leptocardii</taxon>
        <taxon>Amphioxiformes</taxon>
        <taxon>Branchiostomatidae</taxon>
        <taxon>Branchiostoma</taxon>
    </lineage>
</organism>
<evidence type="ECO:0000256" key="10">
    <source>
        <dbReference type="RuleBase" id="RU004334"/>
    </source>
</evidence>
<evidence type="ECO:0000256" key="7">
    <source>
        <dbReference type="ARBA" id="ARBA00023163"/>
    </source>
</evidence>
<reference evidence="15" key="2">
    <citation type="submission" date="2025-08" db="UniProtKB">
        <authorList>
            <consortium name="RefSeq"/>
        </authorList>
    </citation>
    <scope>IDENTIFICATION</scope>
    <source>
        <strain evidence="15">S238N-H82</strain>
        <tissue evidence="15">Testes</tissue>
    </source>
</reference>
<dbReference type="InterPro" id="IPR013088">
    <property type="entry name" value="Znf_NHR/GATA"/>
</dbReference>
<keyword evidence="2 10" id="KW-0479">Metal-binding</keyword>
<feature type="region of interest" description="Disordered" evidence="11">
    <location>
        <begin position="474"/>
        <end position="500"/>
    </location>
</feature>
<keyword evidence="4 10" id="KW-0862">Zinc</keyword>
<dbReference type="RefSeq" id="XP_035674254.1">
    <property type="nucleotide sequence ID" value="XM_035818361.1"/>
</dbReference>
<dbReference type="PRINTS" id="PR00047">
    <property type="entry name" value="STROIDFINGER"/>
</dbReference>
<dbReference type="OMA" id="ADICEAY"/>
<dbReference type="InterPro" id="IPR035500">
    <property type="entry name" value="NHR-like_dom_sf"/>
</dbReference>
<dbReference type="GO" id="GO:0005634">
    <property type="term" value="C:nucleus"/>
    <property type="evidence" value="ECO:0000318"/>
    <property type="project" value="GO_Central"/>
</dbReference>
<sequence>MDQKSCCPVRWTYASSPRHVPEGRAPDRTAADETRFVRVLTPRRASPDVKKRPGNARWLDREQTSGASVRAMATTAEGCSSTGDSKPSTTSQSLGPGTPCSPSNLPEQVGPLSVPRPSQSQASPPGLGSTMTKRAVPPVALIPCQVCGDVSVGFHCGACVCEACKKFFIRSTKDGGDRTKFKCSKQQKCDITKQTRSQCQYCRLQKCLAVGMARKGDRASSSSQPPVTRSPCKVCGAESSGFHFGVDTCEGCKGFFRRSQLKTKNGTYEYESYRCSKSKDCAINVVTRNLCRYCRYAKCLAVGMSKEGIRMGRQPNYLKHGVLQQLQSPSSEGNGHSFPTSPPIPTSPNIPTSPGVPMSPSIPISPTSSTHHSQQQPSPVGNSYSNSYSQVSSWGDTQSTHSSMQSLPSPHKSYPLSPPPATVHMTHTDMSYSSPNAAATVAYSNVNSLAQLLPTSPTSPNMGPIPTSHFSPMHSMPTSPSPLMHQSPLQMHPSPSTTSQLISATYPGPGQQMQTGNMASPIPYPPVEHFIPYGPASGVPPTNGGPVDIAEFLPVEDAFKYLNAVRELPEGGRNLAEHELTVENIWEKMMLSFKRNVHVTTKFAKKIPGFRTCSIDDQISMIQGAAFPINSCILALDYNPVTNEMNYFNMTEMERTAMPRLFPPFAQLPVKLPDIWKKILALRMNKAEMTLFCGILLMSPDTAGLKDPKGVEMLQGKLYSILEKYTLAQGVIGGVSGVVRFQAMLQAIMALKKLNEEHAERTRQITKVMPFLKIPQLFSELHKV</sequence>
<feature type="domain" description="Nuclear receptor" evidence="12">
    <location>
        <begin position="229"/>
        <end position="311"/>
    </location>
</feature>
<dbReference type="InterPro" id="IPR001628">
    <property type="entry name" value="Znf_hrmn_rcpt"/>
</dbReference>
<dbReference type="SUPFAM" id="SSF57716">
    <property type="entry name" value="Glucocorticoid receptor-like (DNA-binding domain)"/>
    <property type="match status" value="2"/>
</dbReference>
<evidence type="ECO:0000256" key="3">
    <source>
        <dbReference type="ARBA" id="ARBA00022771"/>
    </source>
</evidence>
<feature type="compositionally biased region" description="Basic and acidic residues" evidence="11">
    <location>
        <begin position="19"/>
        <end position="36"/>
    </location>
</feature>
<keyword evidence="7 10" id="KW-0804">Transcription</keyword>
<keyword evidence="8 10" id="KW-0675">Receptor</keyword>
<comment type="subcellular location">
    <subcellularLocation>
        <location evidence="1 10">Nucleus</location>
    </subcellularLocation>
</comment>
<feature type="compositionally biased region" description="Polar residues" evidence="11">
    <location>
        <begin position="394"/>
        <end position="408"/>
    </location>
</feature>
<dbReference type="SMART" id="SM00430">
    <property type="entry name" value="HOLI"/>
    <property type="match status" value="1"/>
</dbReference>
<keyword evidence="3 10" id="KW-0863">Zinc-finger</keyword>
<dbReference type="SMART" id="SM00399">
    <property type="entry name" value="ZnF_C4"/>
    <property type="match status" value="2"/>
</dbReference>
<dbReference type="GO" id="GO:0006357">
    <property type="term" value="P:regulation of transcription by RNA polymerase II"/>
    <property type="evidence" value="ECO:0000318"/>
    <property type="project" value="GO_Central"/>
</dbReference>
<dbReference type="PRINTS" id="PR00398">
    <property type="entry name" value="STRDHORMONER"/>
</dbReference>
<dbReference type="PROSITE" id="PS51030">
    <property type="entry name" value="NUCLEAR_REC_DBD_2"/>
    <property type="match status" value="2"/>
</dbReference>
<evidence type="ECO:0000313" key="15">
    <source>
        <dbReference type="RefSeq" id="XP_035674254.1"/>
    </source>
</evidence>
<keyword evidence="6 10" id="KW-0238">DNA-binding</keyword>
<evidence type="ECO:0000259" key="13">
    <source>
        <dbReference type="PROSITE" id="PS51843"/>
    </source>
</evidence>
<dbReference type="InterPro" id="IPR001723">
    <property type="entry name" value="Nuclear_hrmn_rcpt"/>
</dbReference>
<feature type="region of interest" description="Disordered" evidence="11">
    <location>
        <begin position="326"/>
        <end position="429"/>
    </location>
</feature>
<feature type="compositionally biased region" description="Low complexity" evidence="11">
    <location>
        <begin position="474"/>
        <end position="485"/>
    </location>
</feature>
<dbReference type="Proteomes" id="UP000001554">
    <property type="component" value="Chromosome 1"/>
</dbReference>
<proteinExistence type="inferred from homology"/>
<keyword evidence="5 10" id="KW-0805">Transcription regulation</keyword>
<reference evidence="14" key="1">
    <citation type="journal article" date="2020" name="Nat. Ecol. Evol.">
        <title>Deeply conserved synteny resolves early events in vertebrate evolution.</title>
        <authorList>
            <person name="Simakov O."/>
            <person name="Marletaz F."/>
            <person name="Yue J.X."/>
            <person name="O'Connell B."/>
            <person name="Jenkins J."/>
            <person name="Brandt A."/>
            <person name="Calef R."/>
            <person name="Tung C.H."/>
            <person name="Huang T.K."/>
            <person name="Schmutz J."/>
            <person name="Satoh N."/>
            <person name="Yu J.K."/>
            <person name="Putnam N.H."/>
            <person name="Green R.E."/>
            <person name="Rokhsar D.S."/>
        </authorList>
    </citation>
    <scope>NUCLEOTIDE SEQUENCE [LARGE SCALE GENOMIC DNA]</scope>
    <source>
        <strain evidence="14">S238N-H82</strain>
    </source>
</reference>
<protein>
    <submittedName>
        <fullName evidence="15">Nuclear receptor subfamily 1 group D member 1-like isoform X1</fullName>
    </submittedName>
</protein>
<keyword evidence="14" id="KW-1185">Reference proteome</keyword>
<dbReference type="GO" id="GO:0008270">
    <property type="term" value="F:zinc ion binding"/>
    <property type="evidence" value="ECO:0007669"/>
    <property type="project" value="UniProtKB-KW"/>
</dbReference>
<evidence type="ECO:0000256" key="2">
    <source>
        <dbReference type="ARBA" id="ARBA00022723"/>
    </source>
</evidence>
<dbReference type="OrthoDB" id="10018779at2759"/>
<evidence type="ECO:0000313" key="14">
    <source>
        <dbReference type="Proteomes" id="UP000001554"/>
    </source>
</evidence>
<dbReference type="KEGG" id="bfo:118414352"/>
<evidence type="ECO:0000256" key="11">
    <source>
        <dbReference type="SAM" id="MobiDB-lite"/>
    </source>
</evidence>
<comment type="similarity">
    <text evidence="10">Belongs to the nuclear hormone receptor family.</text>
</comment>
<dbReference type="PROSITE" id="PS00031">
    <property type="entry name" value="NUCLEAR_REC_DBD_1"/>
    <property type="match status" value="1"/>
</dbReference>
<evidence type="ECO:0000256" key="6">
    <source>
        <dbReference type="ARBA" id="ARBA00023125"/>
    </source>
</evidence>
<gene>
    <name evidence="15" type="primary">LOC118414352</name>
</gene>
<dbReference type="Pfam" id="PF00104">
    <property type="entry name" value="Hormone_recep"/>
    <property type="match status" value="1"/>
</dbReference>
<feature type="compositionally biased region" description="Polar residues" evidence="11">
    <location>
        <begin position="487"/>
        <end position="500"/>
    </location>
</feature>
<evidence type="ECO:0000256" key="5">
    <source>
        <dbReference type="ARBA" id="ARBA00023015"/>
    </source>
</evidence>
<dbReference type="Pfam" id="PF00105">
    <property type="entry name" value="zf-C4"/>
    <property type="match status" value="2"/>
</dbReference>
<feature type="domain" description="NR LBD" evidence="13">
    <location>
        <begin position="557"/>
        <end position="784"/>
    </location>
</feature>
<dbReference type="AlphaFoldDB" id="A0A9J7MPH3"/>
<feature type="compositionally biased region" description="Polar residues" evidence="11">
    <location>
        <begin position="77"/>
        <end position="106"/>
    </location>
</feature>
<dbReference type="GO" id="GO:0000978">
    <property type="term" value="F:RNA polymerase II cis-regulatory region sequence-specific DNA binding"/>
    <property type="evidence" value="ECO:0000318"/>
    <property type="project" value="GO_Central"/>
</dbReference>
<dbReference type="GeneID" id="118414352"/>
<evidence type="ECO:0000256" key="9">
    <source>
        <dbReference type="ARBA" id="ARBA00023242"/>
    </source>
</evidence>
<evidence type="ECO:0000256" key="8">
    <source>
        <dbReference type="ARBA" id="ARBA00023170"/>
    </source>
</evidence>
<feature type="compositionally biased region" description="Low complexity" evidence="11">
    <location>
        <begin position="349"/>
        <end position="393"/>
    </location>
</feature>
<name>A0A9J7MPH3_BRAFL</name>
<keyword evidence="9 10" id="KW-0539">Nucleus</keyword>
<feature type="domain" description="Nuclear receptor" evidence="12">
    <location>
        <begin position="141"/>
        <end position="219"/>
    </location>
</feature>
<dbReference type="Gene3D" id="3.30.50.10">
    <property type="entry name" value="Erythroid Transcription Factor GATA-1, subunit A"/>
    <property type="match status" value="2"/>
</dbReference>
<feature type="compositionally biased region" description="Polar residues" evidence="11">
    <location>
        <begin position="326"/>
        <end position="338"/>
    </location>
</feature>
<dbReference type="PANTHER" id="PTHR45805:SF2">
    <property type="entry name" value="NUCLEAR HORMONE RECEPTOR HR3-RELATED"/>
    <property type="match status" value="1"/>
</dbReference>
<dbReference type="PANTHER" id="PTHR45805">
    <property type="entry name" value="NUCLEAR HORMONE RECEPTOR HR3-RELATED"/>
    <property type="match status" value="1"/>
</dbReference>
<feature type="region of interest" description="Disordered" evidence="11">
    <location>
        <begin position="15"/>
        <end position="132"/>
    </location>
</feature>
<dbReference type="PROSITE" id="PS51843">
    <property type="entry name" value="NR_LBD"/>
    <property type="match status" value="1"/>
</dbReference>
<evidence type="ECO:0000256" key="4">
    <source>
        <dbReference type="ARBA" id="ARBA00022833"/>
    </source>
</evidence>
<evidence type="ECO:0000256" key="1">
    <source>
        <dbReference type="ARBA" id="ARBA00004123"/>
    </source>
</evidence>
<evidence type="ECO:0000259" key="12">
    <source>
        <dbReference type="PROSITE" id="PS51030"/>
    </source>
</evidence>
<dbReference type="CDD" id="cd07179">
    <property type="entry name" value="2DBD_NR_DBD2"/>
    <property type="match status" value="1"/>
</dbReference>
<accession>A0A9J7MPH3</accession>
<dbReference type="GO" id="GO:0004879">
    <property type="term" value="F:nuclear receptor activity"/>
    <property type="evidence" value="ECO:0000318"/>
    <property type="project" value="GO_Central"/>
</dbReference>
<dbReference type="Gene3D" id="1.10.565.10">
    <property type="entry name" value="Retinoid X Receptor"/>
    <property type="match status" value="1"/>
</dbReference>
<dbReference type="SUPFAM" id="SSF48508">
    <property type="entry name" value="Nuclear receptor ligand-binding domain"/>
    <property type="match status" value="1"/>
</dbReference>